<dbReference type="EMBL" id="LFYR01000643">
    <property type="protein sequence ID" value="KMZ72176.1"/>
    <property type="molecule type" value="Genomic_DNA"/>
</dbReference>
<dbReference type="OrthoDB" id="2015832at2759"/>
<dbReference type="GO" id="GO:0070847">
    <property type="term" value="C:core mediator complex"/>
    <property type="evidence" value="ECO:0000318"/>
    <property type="project" value="GO_Central"/>
</dbReference>
<gene>
    <name evidence="6" type="ORF">ZOSMA_16G01470</name>
</gene>
<evidence type="ECO:0000256" key="1">
    <source>
        <dbReference type="ARBA" id="ARBA00004123"/>
    </source>
</evidence>
<dbReference type="GO" id="GO:0060261">
    <property type="term" value="P:positive regulation of transcription initiation by RNA polymerase II"/>
    <property type="evidence" value="ECO:0000318"/>
    <property type="project" value="GO_Central"/>
</dbReference>
<dbReference type="PANTHER" id="PTHR13321">
    <property type="entry name" value="MEDIATOR OF RNA POLYMERASE II TRANSCRIPTION, SUBUNIT 18"/>
    <property type="match status" value="1"/>
</dbReference>
<evidence type="ECO:0000256" key="2">
    <source>
        <dbReference type="ARBA" id="ARBA00009814"/>
    </source>
</evidence>
<keyword evidence="5" id="KW-0539">Nucleus</keyword>
<protein>
    <submittedName>
        <fullName evidence="6">Mediator of RNA polymerase II transcription subunit 18</fullName>
    </submittedName>
</protein>
<evidence type="ECO:0000256" key="4">
    <source>
        <dbReference type="ARBA" id="ARBA00023163"/>
    </source>
</evidence>
<dbReference type="Proteomes" id="UP000036987">
    <property type="component" value="Unassembled WGS sequence"/>
</dbReference>
<organism evidence="6 7">
    <name type="scientific">Zostera marina</name>
    <name type="common">Eelgrass</name>
    <dbReference type="NCBI Taxonomy" id="29655"/>
    <lineage>
        <taxon>Eukaryota</taxon>
        <taxon>Viridiplantae</taxon>
        <taxon>Streptophyta</taxon>
        <taxon>Embryophyta</taxon>
        <taxon>Tracheophyta</taxon>
        <taxon>Spermatophyta</taxon>
        <taxon>Magnoliopsida</taxon>
        <taxon>Liliopsida</taxon>
        <taxon>Zosteraceae</taxon>
        <taxon>Zostera</taxon>
    </lineage>
</organism>
<dbReference type="InterPro" id="IPR019095">
    <property type="entry name" value="Mediator_Med18"/>
</dbReference>
<name>A0A0K9PT85_ZOSMR</name>
<dbReference type="PANTHER" id="PTHR13321:SF2">
    <property type="entry name" value="MEDIATOR OF RNA POLYMERASE II TRANSCRIPTION SUBUNIT 18"/>
    <property type="match status" value="1"/>
</dbReference>
<proteinExistence type="inferred from homology"/>
<dbReference type="OMA" id="CIVQGII"/>
<keyword evidence="4" id="KW-0804">Transcription</keyword>
<dbReference type="Gene3D" id="2.40.320.10">
    <property type="entry name" value="Hypothetical Protein Pfu-838710-001"/>
    <property type="match status" value="1"/>
</dbReference>
<reference evidence="7" key="1">
    <citation type="journal article" date="2016" name="Nature">
        <title>The genome of the seagrass Zostera marina reveals angiosperm adaptation to the sea.</title>
        <authorList>
            <person name="Olsen J.L."/>
            <person name="Rouze P."/>
            <person name="Verhelst B."/>
            <person name="Lin Y.-C."/>
            <person name="Bayer T."/>
            <person name="Collen J."/>
            <person name="Dattolo E."/>
            <person name="De Paoli E."/>
            <person name="Dittami S."/>
            <person name="Maumus F."/>
            <person name="Michel G."/>
            <person name="Kersting A."/>
            <person name="Lauritano C."/>
            <person name="Lohaus R."/>
            <person name="Toepel M."/>
            <person name="Tonon T."/>
            <person name="Vanneste K."/>
            <person name="Amirebrahimi M."/>
            <person name="Brakel J."/>
            <person name="Bostroem C."/>
            <person name="Chovatia M."/>
            <person name="Grimwood J."/>
            <person name="Jenkins J.W."/>
            <person name="Jueterbock A."/>
            <person name="Mraz A."/>
            <person name="Stam W.T."/>
            <person name="Tice H."/>
            <person name="Bornberg-Bauer E."/>
            <person name="Green P.J."/>
            <person name="Pearson G.A."/>
            <person name="Procaccini G."/>
            <person name="Duarte C.M."/>
            <person name="Schmutz J."/>
            <person name="Reusch T.B.H."/>
            <person name="Van de Peer Y."/>
        </authorList>
    </citation>
    <scope>NUCLEOTIDE SEQUENCE [LARGE SCALE GENOMIC DNA]</scope>
    <source>
        <strain evidence="7">cv. Finnish</strain>
    </source>
</reference>
<dbReference type="GO" id="GO:0016592">
    <property type="term" value="C:mediator complex"/>
    <property type="evidence" value="ECO:0000318"/>
    <property type="project" value="GO_Central"/>
</dbReference>
<keyword evidence="7" id="KW-1185">Reference proteome</keyword>
<dbReference type="GO" id="GO:0003712">
    <property type="term" value="F:transcription coregulator activity"/>
    <property type="evidence" value="ECO:0000318"/>
    <property type="project" value="GO_Central"/>
</dbReference>
<dbReference type="FunFam" id="2.40.320.10:FF:000004">
    <property type="entry name" value="Mediator of RNA polymerase II transcription subunit 18"/>
    <property type="match status" value="1"/>
</dbReference>
<evidence type="ECO:0000256" key="3">
    <source>
        <dbReference type="ARBA" id="ARBA00023015"/>
    </source>
</evidence>
<evidence type="ECO:0000256" key="5">
    <source>
        <dbReference type="ARBA" id="ARBA00023242"/>
    </source>
</evidence>
<evidence type="ECO:0000313" key="7">
    <source>
        <dbReference type="Proteomes" id="UP000036987"/>
    </source>
</evidence>
<keyword evidence="3" id="KW-0805">Transcription regulation</keyword>
<dbReference type="AlphaFoldDB" id="A0A0K9PT85"/>
<evidence type="ECO:0000313" key="6">
    <source>
        <dbReference type="EMBL" id="KMZ72176.1"/>
    </source>
</evidence>
<comment type="caution">
    <text evidence="6">The sequence shown here is derived from an EMBL/GenBank/DDBJ whole genome shotgun (WGS) entry which is preliminary data.</text>
</comment>
<sequence length="218" mass="23572">MECTMQGVIETQHVEALETLLNGLCAVPKERVRVHEFFLKSGPNLGSVSSELQLLCDIGQSTPSWIVRHIGGVMRGPGADQLSVVVRTMVQSSISKNALRFFYYLGYKLEYETLKTGFAFNFQRGSAKISITVITVNKIPKLHAIDEAVPVTPGMQLVQVTAPATADNYGEVAASITSFCDHLSPLLYLSKPSNTTGIVPTAEATAASLMSNTGMKTF</sequence>
<dbReference type="STRING" id="29655.A0A0K9PT85"/>
<comment type="similarity">
    <text evidence="2">Belongs to the Mediator complex subunit 18 family.</text>
</comment>
<comment type="subcellular location">
    <subcellularLocation>
        <location evidence="1">Nucleus</location>
    </subcellularLocation>
</comment>
<accession>A0A0K9PT85</accession>